<proteinExistence type="predicted"/>
<keyword evidence="2" id="KW-1185">Reference proteome</keyword>
<evidence type="ECO:0000313" key="1">
    <source>
        <dbReference type="EMBL" id="AUN98860.1"/>
    </source>
</evidence>
<dbReference type="Proteomes" id="UP000235584">
    <property type="component" value="Chromosome"/>
</dbReference>
<gene>
    <name evidence="1" type="ORF">C0V70_12255</name>
</gene>
<evidence type="ECO:0000313" key="2">
    <source>
        <dbReference type="Proteomes" id="UP000235584"/>
    </source>
</evidence>
<protein>
    <submittedName>
        <fullName evidence="1">Uncharacterized protein</fullName>
    </submittedName>
</protein>
<name>A0A2K9NTL1_BACTC</name>
<dbReference type="KEGG" id="bsto:C0V70_12255"/>
<organism evidence="1 2">
    <name type="scientific">Bacteriovorax stolpii</name>
    <name type="common">Bdellovibrio stolpii</name>
    <dbReference type="NCBI Taxonomy" id="960"/>
    <lineage>
        <taxon>Bacteria</taxon>
        <taxon>Pseudomonadati</taxon>
        <taxon>Bdellovibrionota</taxon>
        <taxon>Bacteriovoracia</taxon>
        <taxon>Bacteriovoracales</taxon>
        <taxon>Bacteriovoracaceae</taxon>
        <taxon>Bacteriovorax</taxon>
    </lineage>
</organism>
<dbReference type="OrthoDB" id="5295823at2"/>
<dbReference type="AlphaFoldDB" id="A0A2K9NTL1"/>
<dbReference type="RefSeq" id="WP_102244151.1">
    <property type="nucleotide sequence ID" value="NZ_CP025704.1"/>
</dbReference>
<accession>A0A2K9NTL1</accession>
<reference evidence="1 2" key="1">
    <citation type="submission" date="2018-01" db="EMBL/GenBank/DDBJ databases">
        <title>Complete genome sequence of Bacteriovorax stolpii DSM12778.</title>
        <authorList>
            <person name="Tang B."/>
            <person name="Chang J."/>
        </authorList>
    </citation>
    <scope>NUCLEOTIDE SEQUENCE [LARGE SCALE GENOMIC DNA]</scope>
    <source>
        <strain evidence="1 2">DSM 12778</strain>
    </source>
</reference>
<dbReference type="EMBL" id="CP025704">
    <property type="protein sequence ID" value="AUN98860.1"/>
    <property type="molecule type" value="Genomic_DNA"/>
</dbReference>
<sequence length="107" mass="12118">MKHITLLALTVLSTSAFAGNLCSKYESYPRYMKAIAAVASNQNKTLEVFCSNPRVLDIEAQPSRIITREGEVIPHVRVQEHFDYDSCLYMVNETDYSISQSRCYSGM</sequence>